<gene>
    <name evidence="2" type="primary">spxH</name>
    <name evidence="3" type="ORF">ACFFIX_10935</name>
</gene>
<comment type="subunit">
    <text evidence="2">Interacts with Spx.</text>
</comment>
<comment type="similarity">
    <text evidence="2">Belongs to the SpxH family.</text>
</comment>
<accession>A0ABV6GE54</accession>
<dbReference type="Pfam" id="PF13743">
    <property type="entry name" value="Thioredoxin_5"/>
    <property type="match status" value="1"/>
</dbReference>
<comment type="subcellular location">
    <subcellularLocation>
        <location evidence="2">Cytoplasm</location>
    </subcellularLocation>
</comment>
<dbReference type="CDD" id="cd03025">
    <property type="entry name" value="DsbA_FrnE_like"/>
    <property type="match status" value="1"/>
</dbReference>
<name>A0ABV6GE54_9BACI</name>
<dbReference type="SUPFAM" id="SSF52833">
    <property type="entry name" value="Thioredoxin-like"/>
    <property type="match status" value="1"/>
</dbReference>
<comment type="caution">
    <text evidence="3">The sequence shown here is derived from an EMBL/GenBank/DDBJ whole genome shotgun (WGS) entry which is preliminary data.</text>
</comment>
<dbReference type="Gene3D" id="3.40.30.10">
    <property type="entry name" value="Glutaredoxin"/>
    <property type="match status" value="1"/>
</dbReference>
<keyword evidence="1 2" id="KW-0963">Cytoplasm</keyword>
<proteinExistence type="inferred from homology"/>
<keyword evidence="4" id="KW-1185">Reference proteome</keyword>
<dbReference type="EMBL" id="JBHLVO010000007">
    <property type="protein sequence ID" value="MFC0271966.1"/>
    <property type="molecule type" value="Genomic_DNA"/>
</dbReference>
<dbReference type="InterPro" id="IPR046404">
    <property type="entry name" value="Adapter_SpxH"/>
</dbReference>
<sequence>MVNNRESIDHANFFAHCHGHHDKPLEIYVFVDPLCPECWALEPIIKKLQIEYGRFFTLKHIISGRLATLNLSKRKKPENLANAWEKTGNRTGMSCDGRVWFDNPISSPYAASLAIKTAELQGKKAGIRYLRKLQELLFIERQNVSDKDVLVEIAHQIGLDVSEFKKDLHSPSAAKALQCDLKITAEMDVQEIPTLAFFSEDVDEEGLKITGFYSYDMYVEVLIEMLGDIPTRSQTPPMEIFLKHYGFVASTEIAVVYNMSLQEVEKEMKKFVLAQKIERVPVRHGMFWRYIEKD</sequence>
<reference evidence="3 4" key="1">
    <citation type="submission" date="2024-09" db="EMBL/GenBank/DDBJ databases">
        <authorList>
            <person name="Sun Q."/>
            <person name="Mori K."/>
        </authorList>
    </citation>
    <scope>NUCLEOTIDE SEQUENCE [LARGE SCALE GENOMIC DNA]</scope>
    <source>
        <strain evidence="3 4">CCM 7228</strain>
    </source>
</reference>
<dbReference type="Gene3D" id="1.10.472.60">
    <property type="entry name" value="putative protein disulfide isomerase domain"/>
    <property type="match status" value="1"/>
</dbReference>
<dbReference type="PANTHER" id="PTHR13887">
    <property type="entry name" value="GLUTATHIONE S-TRANSFERASE KAPPA"/>
    <property type="match status" value="1"/>
</dbReference>
<evidence type="ECO:0000256" key="2">
    <source>
        <dbReference type="HAMAP-Rule" id="MF_02245"/>
    </source>
</evidence>
<evidence type="ECO:0000313" key="3">
    <source>
        <dbReference type="EMBL" id="MFC0271966.1"/>
    </source>
</evidence>
<dbReference type="HAMAP" id="MF_02245">
    <property type="entry name" value="Adapter_SpxH"/>
    <property type="match status" value="1"/>
</dbReference>
<evidence type="ECO:0000256" key="1">
    <source>
        <dbReference type="ARBA" id="ARBA00022490"/>
    </source>
</evidence>
<comment type="function">
    <text evidence="2">Adapter protein required for efficient degradation of Spx by ClpXP under non-stress conditions. Interaction with Spx stabilizes Spx and exposes the C-terminus of Spx for recognition and proteolysis by ClpXP.</text>
</comment>
<organism evidence="3 4">
    <name type="scientific">Metabacillus herbersteinensis</name>
    <dbReference type="NCBI Taxonomy" id="283816"/>
    <lineage>
        <taxon>Bacteria</taxon>
        <taxon>Bacillati</taxon>
        <taxon>Bacillota</taxon>
        <taxon>Bacilli</taxon>
        <taxon>Bacillales</taxon>
        <taxon>Bacillaceae</taxon>
        <taxon>Metabacillus</taxon>
    </lineage>
</organism>
<dbReference type="Proteomes" id="UP001589854">
    <property type="component" value="Unassembled WGS sequence"/>
</dbReference>
<evidence type="ECO:0000313" key="4">
    <source>
        <dbReference type="Proteomes" id="UP001589854"/>
    </source>
</evidence>
<protein>
    <recommendedName>
        <fullName evidence="2">ClpXP adapter protein SpxH</fullName>
    </recommendedName>
</protein>
<dbReference type="RefSeq" id="WP_378933810.1">
    <property type="nucleotide sequence ID" value="NZ_JBHLVO010000007.1"/>
</dbReference>
<dbReference type="InterPro" id="IPR036249">
    <property type="entry name" value="Thioredoxin-like_sf"/>
</dbReference>
<dbReference type="PANTHER" id="PTHR13887:SF47">
    <property type="entry name" value="CLPXP ADAPTER PROTEIN SPXH"/>
    <property type="match status" value="1"/>
</dbReference>